<dbReference type="PANTHER" id="PTHR43272">
    <property type="entry name" value="LONG-CHAIN-FATTY-ACID--COA LIGASE"/>
    <property type="match status" value="1"/>
</dbReference>
<keyword evidence="1" id="KW-0547">Nucleotide-binding</keyword>
<dbReference type="OrthoDB" id="9778383at2"/>
<dbReference type="EMBL" id="JSVA01000001">
    <property type="protein sequence ID" value="KOF04540.1"/>
    <property type="molecule type" value="Genomic_DNA"/>
</dbReference>
<evidence type="ECO:0000259" key="3">
    <source>
        <dbReference type="Pfam" id="PF00501"/>
    </source>
</evidence>
<dbReference type="GO" id="GO:0005524">
    <property type="term" value="F:ATP binding"/>
    <property type="evidence" value="ECO:0007669"/>
    <property type="project" value="UniProtKB-KW"/>
</dbReference>
<evidence type="ECO:0000313" key="5">
    <source>
        <dbReference type="Proteomes" id="UP000036908"/>
    </source>
</evidence>
<organism evidence="4 5">
    <name type="scientific">Roseivirga seohaensis subsp. aquiponti</name>
    <dbReference type="NCBI Taxonomy" id="1566026"/>
    <lineage>
        <taxon>Bacteria</taxon>
        <taxon>Pseudomonadati</taxon>
        <taxon>Bacteroidota</taxon>
        <taxon>Cytophagia</taxon>
        <taxon>Cytophagales</taxon>
        <taxon>Roseivirgaceae</taxon>
        <taxon>Roseivirga</taxon>
    </lineage>
</organism>
<dbReference type="GO" id="GO:0016020">
    <property type="term" value="C:membrane"/>
    <property type="evidence" value="ECO:0007669"/>
    <property type="project" value="TreeGrafter"/>
</dbReference>
<dbReference type="InterPro" id="IPR000873">
    <property type="entry name" value="AMP-dep_synth/lig_dom"/>
</dbReference>
<dbReference type="SUPFAM" id="SSF56801">
    <property type="entry name" value="Acetyl-CoA synthetase-like"/>
    <property type="match status" value="1"/>
</dbReference>
<reference evidence="5" key="1">
    <citation type="submission" date="2014-11" db="EMBL/GenBank/DDBJ databases">
        <title>Genome sequencing of Roseivirga sp. D-25.</title>
        <authorList>
            <person name="Selvaratnam C."/>
            <person name="Thevarajoo S."/>
            <person name="Goh K.M."/>
            <person name="Eee R."/>
            <person name="Chan K.-G."/>
            <person name="Chong C.S."/>
        </authorList>
    </citation>
    <scope>NUCLEOTIDE SEQUENCE [LARGE SCALE GENOMIC DNA]</scope>
    <source>
        <strain evidence="5">D-25</strain>
    </source>
</reference>
<dbReference type="PATRIC" id="fig|1566026.4.peg.59"/>
<dbReference type="AlphaFoldDB" id="A0A0L8AQP1"/>
<sequence>MNTATRLFELLPKQLEQYNLDVCLADKKNGKWRKFSTQEVIDKSTQLSFGLMNKGIRPGEKVAIISENRTEWNFADVAIQQIGAISVPMYPTISDDDYAFIFEHSETKLVFVSTEEIYLKAKNGALKANLDLPIYIFDESKLTEHWSSLLADGSAEQKKEMADLQGQITELDLVTIIYTSGTTGRPKGVMLNHKNIISNATAVSERAEYKKGHDKVLSFLPLCHIFERTAIYFYFQLGLSVHYAESLETISDNLQEIKPHGFNTVPRLIEKIYDKIIAKGFALSGIKKQLFFWAVNLGLKYNPDQQMGFAYDFKLKIARKLIFSKWQAALGGNVRHIIVGASAIQPRLKRVFWAADIKILEGYGLTETSPGISIGMPDPIQAKLDYVGPLLTGVQVKIADDGEVLVKGPNVMMGYYKDSEKTDEVIVDGWFHTGDIGELTNDSFLKITDRKKEMFKTSGGKYIAPQVMENKLKESVLIEQVMVIGENRKFPAALIVPNLEAVGAWAERHGLNKTDPGLLKNTEVINKFKAEVDATNQSFGHWEQVKKFEIINEQWGIASGELTPTLKLKRRIIKEKYADLIEKIYAV</sequence>
<protein>
    <submittedName>
        <fullName evidence="4">AMP-dependent synthetase</fullName>
    </submittedName>
</protein>
<evidence type="ECO:0000256" key="1">
    <source>
        <dbReference type="ARBA" id="ARBA00022741"/>
    </source>
</evidence>
<gene>
    <name evidence="4" type="ORF">OB69_00285</name>
</gene>
<evidence type="ECO:0000256" key="2">
    <source>
        <dbReference type="ARBA" id="ARBA00022840"/>
    </source>
</evidence>
<dbReference type="PROSITE" id="PS00455">
    <property type="entry name" value="AMP_BINDING"/>
    <property type="match status" value="1"/>
</dbReference>
<name>A0A0L8AQP1_9BACT</name>
<dbReference type="Gene3D" id="3.40.50.12780">
    <property type="entry name" value="N-terminal domain of ligase-like"/>
    <property type="match status" value="1"/>
</dbReference>
<keyword evidence="5" id="KW-1185">Reference proteome</keyword>
<dbReference type="GO" id="GO:0004467">
    <property type="term" value="F:long-chain fatty acid-CoA ligase activity"/>
    <property type="evidence" value="ECO:0007669"/>
    <property type="project" value="TreeGrafter"/>
</dbReference>
<dbReference type="CDD" id="cd05907">
    <property type="entry name" value="VL_LC_FACS_like"/>
    <property type="match status" value="1"/>
</dbReference>
<keyword evidence="2" id="KW-0067">ATP-binding</keyword>
<proteinExistence type="predicted"/>
<dbReference type="Proteomes" id="UP000036908">
    <property type="component" value="Unassembled WGS sequence"/>
</dbReference>
<dbReference type="PANTHER" id="PTHR43272:SF33">
    <property type="entry name" value="AMP-BINDING DOMAIN-CONTAINING PROTEIN-RELATED"/>
    <property type="match status" value="1"/>
</dbReference>
<evidence type="ECO:0000313" key="4">
    <source>
        <dbReference type="EMBL" id="KOF04540.1"/>
    </source>
</evidence>
<dbReference type="RefSeq" id="WP_053221686.1">
    <property type="nucleotide sequence ID" value="NZ_JSVA01000001.1"/>
</dbReference>
<dbReference type="Pfam" id="PF23562">
    <property type="entry name" value="AMP-binding_C_3"/>
    <property type="match status" value="1"/>
</dbReference>
<dbReference type="Pfam" id="PF00501">
    <property type="entry name" value="AMP-binding"/>
    <property type="match status" value="1"/>
</dbReference>
<accession>A0A0L8AQP1</accession>
<feature type="domain" description="AMP-dependent synthetase/ligase" evidence="3">
    <location>
        <begin position="14"/>
        <end position="416"/>
    </location>
</feature>
<comment type="caution">
    <text evidence="4">The sequence shown here is derived from an EMBL/GenBank/DDBJ whole genome shotgun (WGS) entry which is preliminary data.</text>
</comment>
<dbReference type="InterPro" id="IPR042099">
    <property type="entry name" value="ANL_N_sf"/>
</dbReference>
<dbReference type="InterPro" id="IPR020845">
    <property type="entry name" value="AMP-binding_CS"/>
</dbReference>